<evidence type="ECO:0000313" key="4">
    <source>
        <dbReference type="Proteomes" id="UP000006882"/>
    </source>
</evidence>
<gene>
    <name evidence="3" type="ORF">PRUPE_4G020700</name>
</gene>
<name>M5X2M2_PRUPE</name>
<comment type="similarity">
    <text evidence="1">Belongs to the STIG1 family.</text>
</comment>
<dbReference type="AlphaFoldDB" id="M5X2M2"/>
<proteinExistence type="inferred from homology"/>
<sequence length="136" mass="14441">MKSLQVFFMIAMLIMASAITLSATVPNQREAFFRPGSSTSRFLASQSSPGRGGCDQNPLACRATEGSAGPYCCSKNCVDLRTDISNCGSFGKRCISSEICCNAHCVNPMSHNQNCGKCSNHCKEGTSCDNGMCDCA</sequence>
<accession>M5X2M2</accession>
<organism evidence="3 4">
    <name type="scientific">Prunus persica</name>
    <name type="common">Peach</name>
    <name type="synonym">Amygdalus persica</name>
    <dbReference type="NCBI Taxonomy" id="3760"/>
    <lineage>
        <taxon>Eukaryota</taxon>
        <taxon>Viridiplantae</taxon>
        <taxon>Streptophyta</taxon>
        <taxon>Embryophyta</taxon>
        <taxon>Tracheophyta</taxon>
        <taxon>Spermatophyta</taxon>
        <taxon>Magnoliopsida</taxon>
        <taxon>eudicotyledons</taxon>
        <taxon>Gunneridae</taxon>
        <taxon>Pentapetalae</taxon>
        <taxon>rosids</taxon>
        <taxon>fabids</taxon>
        <taxon>Rosales</taxon>
        <taxon>Rosaceae</taxon>
        <taxon>Amygdaloideae</taxon>
        <taxon>Amygdaleae</taxon>
        <taxon>Prunus</taxon>
    </lineage>
</organism>
<dbReference type="EMBL" id="CM007654">
    <property type="protein sequence ID" value="ONI09958.1"/>
    <property type="molecule type" value="Genomic_DNA"/>
</dbReference>
<dbReference type="STRING" id="3760.M5X2M2"/>
<dbReference type="Proteomes" id="UP000006882">
    <property type="component" value="Chromosome G4"/>
</dbReference>
<dbReference type="Gramene" id="ONI09958">
    <property type="protein sequence ID" value="ONI09958"/>
    <property type="gene ID" value="PRUPE_4G020700"/>
</dbReference>
<evidence type="ECO:0000313" key="3">
    <source>
        <dbReference type="EMBL" id="ONI09958.1"/>
    </source>
</evidence>
<dbReference type="InterPro" id="IPR006969">
    <property type="entry name" value="Stig-like"/>
</dbReference>
<keyword evidence="4" id="KW-1185">Reference proteome</keyword>
<evidence type="ECO:0000256" key="2">
    <source>
        <dbReference type="ARBA" id="ARBA00022729"/>
    </source>
</evidence>
<reference evidence="3 4" key="1">
    <citation type="journal article" date="2013" name="Nat. Genet.">
        <title>The high-quality draft genome of peach (Prunus persica) identifies unique patterns of genetic diversity, domestication and genome evolution.</title>
        <authorList>
            <consortium name="International Peach Genome Initiative"/>
            <person name="Verde I."/>
            <person name="Abbott A.G."/>
            <person name="Scalabrin S."/>
            <person name="Jung S."/>
            <person name="Shu S."/>
            <person name="Marroni F."/>
            <person name="Zhebentyayeva T."/>
            <person name="Dettori M.T."/>
            <person name="Grimwood J."/>
            <person name="Cattonaro F."/>
            <person name="Zuccolo A."/>
            <person name="Rossini L."/>
            <person name="Jenkins J."/>
            <person name="Vendramin E."/>
            <person name="Meisel L.A."/>
            <person name="Decroocq V."/>
            <person name="Sosinski B."/>
            <person name="Prochnik S."/>
            <person name="Mitros T."/>
            <person name="Policriti A."/>
            <person name="Cipriani G."/>
            <person name="Dondini L."/>
            <person name="Ficklin S."/>
            <person name="Goodstein D.M."/>
            <person name="Xuan P."/>
            <person name="Del Fabbro C."/>
            <person name="Aramini V."/>
            <person name="Copetti D."/>
            <person name="Gonzalez S."/>
            <person name="Horner D.S."/>
            <person name="Falchi R."/>
            <person name="Lucas S."/>
            <person name="Mica E."/>
            <person name="Maldonado J."/>
            <person name="Lazzari B."/>
            <person name="Bielenberg D."/>
            <person name="Pirona R."/>
            <person name="Miculan M."/>
            <person name="Barakat A."/>
            <person name="Testolin R."/>
            <person name="Stella A."/>
            <person name="Tartarini S."/>
            <person name="Tonutti P."/>
            <person name="Arus P."/>
            <person name="Orellana A."/>
            <person name="Wells C."/>
            <person name="Main D."/>
            <person name="Vizzotto G."/>
            <person name="Silva H."/>
            <person name="Salamini F."/>
            <person name="Schmutz J."/>
            <person name="Morgante M."/>
            <person name="Rokhsar D.S."/>
        </authorList>
    </citation>
    <scope>NUCLEOTIDE SEQUENCE [LARGE SCALE GENOMIC DNA]</scope>
    <source>
        <strain evidence="4">cv. Nemared</strain>
    </source>
</reference>
<dbReference type="Pfam" id="PF04885">
    <property type="entry name" value="Stig1"/>
    <property type="match status" value="1"/>
</dbReference>
<protein>
    <submittedName>
        <fullName evidence="3">Uncharacterized protein</fullName>
    </submittedName>
</protein>
<dbReference type="OMA" id="NGMCDCA"/>
<dbReference type="HOGENOM" id="CLU_111795_1_0_1"/>
<dbReference type="PANTHER" id="PTHR33227">
    <property type="entry name" value="STIGMA-SPECIFIC STIG1-LIKE PROTEIN 3"/>
    <property type="match status" value="1"/>
</dbReference>
<dbReference type="PANTHER" id="PTHR33227:SF21">
    <property type="entry name" value="F12F1.21 PROTEIN"/>
    <property type="match status" value="1"/>
</dbReference>
<keyword evidence="2" id="KW-0732">Signal</keyword>
<evidence type="ECO:0000256" key="1">
    <source>
        <dbReference type="ARBA" id="ARBA00006010"/>
    </source>
</evidence>